<feature type="transmembrane region" description="Helical" evidence="6">
    <location>
        <begin position="39"/>
        <end position="59"/>
    </location>
</feature>
<dbReference type="STRING" id="1560345.AWL63_09305"/>
<feature type="transmembrane region" description="Helical" evidence="6">
    <location>
        <begin position="12"/>
        <end position="33"/>
    </location>
</feature>
<feature type="transmembrane region" description="Helical" evidence="6">
    <location>
        <begin position="261"/>
        <end position="280"/>
    </location>
</feature>
<evidence type="ECO:0000256" key="4">
    <source>
        <dbReference type="ARBA" id="ARBA00022989"/>
    </source>
</evidence>
<evidence type="ECO:0000256" key="1">
    <source>
        <dbReference type="ARBA" id="ARBA00004141"/>
    </source>
</evidence>
<dbReference type="InterPro" id="IPR004813">
    <property type="entry name" value="OPT"/>
</dbReference>
<dbReference type="NCBIfam" id="TIGR00728">
    <property type="entry name" value="OPT_sfam"/>
    <property type="match status" value="1"/>
</dbReference>
<comment type="subcellular location">
    <subcellularLocation>
        <location evidence="1">Membrane</location>
        <topology evidence="1">Multi-pass membrane protein</topology>
    </subcellularLocation>
</comment>
<dbReference type="Pfam" id="PF03169">
    <property type="entry name" value="OPT"/>
    <property type="match status" value="1"/>
</dbReference>
<protein>
    <submittedName>
        <fullName evidence="7">Peptide transporter</fullName>
    </submittedName>
</protein>
<dbReference type="Proteomes" id="UP000094256">
    <property type="component" value="Chromosome"/>
</dbReference>
<feature type="transmembrane region" description="Helical" evidence="6">
    <location>
        <begin position="377"/>
        <end position="397"/>
    </location>
</feature>
<dbReference type="AlphaFoldDB" id="A0A1B3Z9P2"/>
<dbReference type="NCBIfam" id="TIGR00733">
    <property type="entry name" value="OPT family oligopeptide transporter"/>
    <property type="match status" value="1"/>
</dbReference>
<organism evidence="7 8">
    <name type="scientific">Sphingomonas panacis</name>
    <dbReference type="NCBI Taxonomy" id="1560345"/>
    <lineage>
        <taxon>Bacteria</taxon>
        <taxon>Pseudomonadati</taxon>
        <taxon>Pseudomonadota</taxon>
        <taxon>Alphaproteobacteria</taxon>
        <taxon>Sphingomonadales</taxon>
        <taxon>Sphingomonadaceae</taxon>
        <taxon>Sphingomonas</taxon>
    </lineage>
</organism>
<gene>
    <name evidence="7" type="ORF">AWL63_09305</name>
</gene>
<dbReference type="GO" id="GO:0016020">
    <property type="term" value="C:membrane"/>
    <property type="evidence" value="ECO:0007669"/>
    <property type="project" value="UniProtKB-SubCell"/>
</dbReference>
<feature type="transmembrane region" description="Helical" evidence="6">
    <location>
        <begin position="71"/>
        <end position="94"/>
    </location>
</feature>
<feature type="transmembrane region" description="Helical" evidence="6">
    <location>
        <begin position="342"/>
        <end position="371"/>
    </location>
</feature>
<feature type="transmembrane region" description="Helical" evidence="6">
    <location>
        <begin position="189"/>
        <end position="210"/>
    </location>
</feature>
<feature type="transmembrane region" description="Helical" evidence="6">
    <location>
        <begin position="100"/>
        <end position="119"/>
    </location>
</feature>
<keyword evidence="4 6" id="KW-1133">Transmembrane helix</keyword>
<feature type="transmembrane region" description="Helical" evidence="6">
    <location>
        <begin position="409"/>
        <end position="428"/>
    </location>
</feature>
<dbReference type="KEGG" id="span:AWL63_09305"/>
<evidence type="ECO:0000313" key="8">
    <source>
        <dbReference type="Proteomes" id="UP000094256"/>
    </source>
</evidence>
<feature type="transmembrane region" description="Helical" evidence="6">
    <location>
        <begin position="619"/>
        <end position="640"/>
    </location>
</feature>
<evidence type="ECO:0000256" key="3">
    <source>
        <dbReference type="ARBA" id="ARBA00022692"/>
    </source>
</evidence>
<feature type="transmembrane region" description="Helical" evidence="6">
    <location>
        <begin position="448"/>
        <end position="469"/>
    </location>
</feature>
<accession>A0A1B3Z9P2</accession>
<evidence type="ECO:0000256" key="2">
    <source>
        <dbReference type="ARBA" id="ARBA00022448"/>
    </source>
</evidence>
<name>A0A1B3Z9P2_9SPHN</name>
<sequence>MQTTAKPLAELTFRGVILGGIITLFFTAANVYLGLKVGLTFATSIPAAVISMAILRLLPGGSILENNIVQTIASAAGTLSAIIFVLPGLVMIGWWQGFPYVQTALITATGGILGVMFSVPLRRALVVDTDLPYPEGVAAAEVLEVGAGSREGGEESARGLKVLVVNSLASAGFAIATQTKIITDTAATAFRVGAGATGISGSLSFALLGVGHLVGISVGAAMGLGLVIGWFVLVPLMTAYHPMPGDVADWVGAIFKGQVRFFGAGVIGISAIWTLLRIAGPVLGGVRSALAASAARKGGETLALEERDLPILWVGAAALLTLLPIVWLLWDVLAGGALSGSAVLLIAGALVFILVAGLMIAAVCGYMAGLIGASNSPVSGIGILAAIGSALLLVGLFGQHPGEDTTRALIAYALIVTGIVFGVATISNDNLQDLKTGQLVGATPWKQQVALVIGVVFGSLIIPPVLNVLNTGIGFVGAPGAGPNALAAPQAGLISALAKGVLSGDANWTMLGYGALAGVALIVLDELLGRLKLLRLPPLGVALGIYLPMSVILPTVTGSVVGFFYDRWARRSGNPEVAERMGTLTATGLIVGESLWGVAFAFIVYLTGSDAPLALVGPGFAGIALIAGTLCFIALAAGLYRRTMAVAR</sequence>
<dbReference type="GO" id="GO:0035673">
    <property type="term" value="F:oligopeptide transmembrane transporter activity"/>
    <property type="evidence" value="ECO:0007669"/>
    <property type="project" value="InterPro"/>
</dbReference>
<feature type="transmembrane region" description="Helical" evidence="6">
    <location>
        <begin position="544"/>
        <end position="565"/>
    </location>
</feature>
<keyword evidence="8" id="KW-1185">Reference proteome</keyword>
<dbReference type="OrthoDB" id="9809340at2"/>
<evidence type="ECO:0000313" key="7">
    <source>
        <dbReference type="EMBL" id="AOH84134.1"/>
    </source>
</evidence>
<dbReference type="PANTHER" id="PTHR31645:SF0">
    <property type="entry name" value="OLIGOPEPTIDE TRANSPORTER YGL114W-RELATED"/>
    <property type="match status" value="1"/>
</dbReference>
<dbReference type="PANTHER" id="PTHR31645">
    <property type="entry name" value="OLIGOPEPTIDE TRANSPORTER YGL114W-RELATED"/>
    <property type="match status" value="1"/>
</dbReference>
<keyword evidence="2" id="KW-0813">Transport</keyword>
<dbReference type="EMBL" id="CP014168">
    <property type="protein sequence ID" value="AOH84134.1"/>
    <property type="molecule type" value="Genomic_DNA"/>
</dbReference>
<keyword evidence="5 6" id="KW-0472">Membrane</keyword>
<dbReference type="InterPro" id="IPR045035">
    <property type="entry name" value="YSL-like"/>
</dbReference>
<keyword evidence="3 6" id="KW-0812">Transmembrane</keyword>
<evidence type="ECO:0000256" key="5">
    <source>
        <dbReference type="ARBA" id="ARBA00023136"/>
    </source>
</evidence>
<dbReference type="RefSeq" id="WP_069204702.1">
    <property type="nucleotide sequence ID" value="NZ_CP014168.1"/>
</dbReference>
<feature type="transmembrane region" description="Helical" evidence="6">
    <location>
        <begin position="586"/>
        <end position="607"/>
    </location>
</feature>
<evidence type="ECO:0000256" key="6">
    <source>
        <dbReference type="SAM" id="Phobius"/>
    </source>
</evidence>
<feature type="transmembrane region" description="Helical" evidence="6">
    <location>
        <begin position="216"/>
        <end position="240"/>
    </location>
</feature>
<feature type="transmembrane region" description="Helical" evidence="6">
    <location>
        <begin position="311"/>
        <end position="330"/>
    </location>
</feature>
<dbReference type="InterPro" id="IPR004814">
    <property type="entry name" value="Oligopep_transpt"/>
</dbReference>
<proteinExistence type="predicted"/>
<feature type="transmembrane region" description="Helical" evidence="6">
    <location>
        <begin position="506"/>
        <end position="524"/>
    </location>
</feature>
<reference evidence="7 8" key="1">
    <citation type="submission" date="2016-01" db="EMBL/GenBank/DDBJ databases">
        <title>Complete genome and mega plasmid sequence of Sphingomonas panacis DCY99 elicits systemic resistance in rice to Xanthomonas oryzae.</title>
        <authorList>
            <person name="Kim Y.J."/>
            <person name="Yang D.C."/>
            <person name="Sing P."/>
        </authorList>
    </citation>
    <scope>NUCLEOTIDE SEQUENCE [LARGE SCALE GENOMIC DNA]</scope>
    <source>
        <strain evidence="7 8">DCY99</strain>
    </source>
</reference>